<dbReference type="GO" id="GO:0044003">
    <property type="term" value="P:symbiont-mediated perturbation of host process"/>
    <property type="evidence" value="ECO:0007669"/>
    <property type="project" value="InterPro"/>
</dbReference>
<evidence type="ECO:0000256" key="3">
    <source>
        <dbReference type="ARBA" id="ARBA00022844"/>
    </source>
</evidence>
<sequence length="524" mass="59061">MPTTFNVTLLTLIILGVTGNIQPPCDMKNCVGYNKLKSHMVKKPNIEMTKTTIKITEGKSDINILYAKRKWLTIFCYDGTSIDPNTGCYETVTNKNPNCNTLREWMKKDLCPTGYECRPDGECVAGTAWEKCFDSTTMIRNKGPHTLKWEGTRFLRFPVHTCTSSWECNAFRATVPTFTTIRSSGDYTWSFYDKDNREHLIGSDVFSNGIESPTGEILCMEDEPKDPSVYIGAANCFSEDLNNIKCMIMDEGKYKGTVIDLNTSGEGTIRNLAIEVIGPLLVPAEGKIIDINENKHHGSAHKTTTLLDRQRAVNIETAHELAVGANLLQLQTLYNILSLSQEIDLIYNILLKVIKSQSINDPLLISRILGIKDFASKWVNEEVFERCSCISESFPTNSNCGDGKRYNYGSFIPVNDTSTCFHISQEDIEEISFINKPNLTTQSIKYLSPQAATSDSAPWDALNNYRNELENSGRKDHGYENLQERLTSLEESIIGYPIKSIFIYVTNGISWITFLLVIMMCCRR</sequence>
<keyword evidence="4 6" id="KW-0472">Membrane</keyword>
<keyword evidence="3" id="KW-0946">Virion</keyword>
<accession>A0A7D7J4D8</accession>
<evidence type="ECO:0000313" key="7">
    <source>
        <dbReference type="EMBL" id="QMP82386.1"/>
    </source>
</evidence>
<evidence type="ECO:0000256" key="1">
    <source>
        <dbReference type="ARBA" id="ARBA00004182"/>
    </source>
</evidence>
<reference evidence="7" key="1">
    <citation type="journal article" date="2019" name="PLoS Pathog.">
        <title>Re-assessing the diversity of negative strand RNA viruses in insects.</title>
        <authorList>
            <person name="Kafer S."/>
            <person name="Paraskevopoulou S."/>
            <person name="Zirkel F."/>
            <person name="Wieseke N."/>
            <person name="Donath A."/>
            <person name="Petersen M."/>
            <person name="Jones T.C."/>
            <person name="Liu S."/>
            <person name="Zhou X."/>
            <person name="Middendorf M."/>
            <person name="Junglen S."/>
            <person name="Misof B."/>
            <person name="Drosten C."/>
        </authorList>
    </citation>
    <scope>NUCLEOTIDE SEQUENCE</scope>
    <source>
        <strain evidence="7">OKIAV178</strain>
    </source>
</reference>
<protein>
    <submittedName>
        <fullName evidence="7">Hemagglutinin</fullName>
    </submittedName>
</protein>
<evidence type="ECO:0000256" key="5">
    <source>
        <dbReference type="ARBA" id="ARBA00023180"/>
    </source>
</evidence>
<evidence type="ECO:0000256" key="2">
    <source>
        <dbReference type="ARBA" id="ARBA00022692"/>
    </source>
</evidence>
<evidence type="ECO:0000256" key="4">
    <source>
        <dbReference type="ARBA" id="ARBA00023136"/>
    </source>
</evidence>
<name>A0A7D7J4D8_9ORTO</name>
<dbReference type="InterPro" id="IPR004955">
    <property type="entry name" value="Baculovirus_Gp64"/>
</dbReference>
<reference evidence="7" key="2">
    <citation type="submission" date="2020-03" db="EMBL/GenBank/DDBJ databases">
        <authorList>
            <person name="Kafer S."/>
            <person name="Paraskevopoulou S."/>
            <person name="Zirkel F."/>
            <person name="Wieseke N."/>
            <person name="Donath A."/>
            <person name="Petersen M."/>
            <person name="Jones T.C."/>
            <person name="Liu S."/>
            <person name="Zhou X."/>
            <person name="Middendorf M."/>
            <person name="Junglen S."/>
            <person name="Misof B."/>
            <person name="Drosten C."/>
        </authorList>
    </citation>
    <scope>NUCLEOTIDE SEQUENCE</scope>
    <source>
        <strain evidence="7">OKIAV178</strain>
    </source>
</reference>
<proteinExistence type="predicted"/>
<dbReference type="Pfam" id="PF03273">
    <property type="entry name" value="Baculo_gp64"/>
    <property type="match status" value="1"/>
</dbReference>
<dbReference type="Gene3D" id="6.10.250.3010">
    <property type="match status" value="1"/>
</dbReference>
<dbReference type="GO" id="GO:0019031">
    <property type="term" value="C:viral envelope"/>
    <property type="evidence" value="ECO:0007669"/>
    <property type="project" value="InterPro"/>
</dbReference>
<dbReference type="GO" id="GO:0055036">
    <property type="term" value="C:virion membrane"/>
    <property type="evidence" value="ECO:0007669"/>
    <property type="project" value="UniProtKB-SubCell"/>
</dbReference>
<feature type="transmembrane region" description="Helical" evidence="6">
    <location>
        <begin position="501"/>
        <end position="522"/>
    </location>
</feature>
<keyword evidence="6" id="KW-1133">Transmembrane helix</keyword>
<organism evidence="7">
    <name type="scientific">Lepidopteran orthomyxo-related virus OKIAV178</name>
    <dbReference type="NCBI Taxonomy" id="2746278"/>
    <lineage>
        <taxon>Viruses</taxon>
        <taxon>Riboviria</taxon>
        <taxon>Orthornavirae</taxon>
        <taxon>Negarnaviricota</taxon>
        <taxon>Polyploviricotina</taxon>
        <taxon>Insthoviricetes</taxon>
        <taxon>Articulavirales</taxon>
        <taxon>Orthomyxoviridae</taxon>
    </lineage>
</organism>
<keyword evidence="5" id="KW-0325">Glycoprotein</keyword>
<keyword evidence="2 6" id="KW-0812">Transmembrane</keyword>
<comment type="subcellular location">
    <subcellularLocation>
        <location evidence="1">Virion membrane</location>
    </subcellularLocation>
</comment>
<dbReference type="EMBL" id="MT153407">
    <property type="protein sequence ID" value="QMP82386.1"/>
    <property type="molecule type" value="Viral_cRNA"/>
</dbReference>
<evidence type="ECO:0000256" key="6">
    <source>
        <dbReference type="SAM" id="Phobius"/>
    </source>
</evidence>